<dbReference type="GO" id="GO:0000976">
    <property type="term" value="F:transcription cis-regulatory region binding"/>
    <property type="evidence" value="ECO:0007669"/>
    <property type="project" value="TreeGrafter"/>
</dbReference>
<evidence type="ECO:0000313" key="8">
    <source>
        <dbReference type="Proteomes" id="UP000193529"/>
    </source>
</evidence>
<keyword evidence="8" id="KW-1185">Reference proteome</keyword>
<accession>A0A1X1ZFA3</accession>
<organism evidence="7 8">
    <name type="scientific">Mycobacterium palustre</name>
    <dbReference type="NCBI Taxonomy" id="153971"/>
    <lineage>
        <taxon>Bacteria</taxon>
        <taxon>Bacillati</taxon>
        <taxon>Actinomycetota</taxon>
        <taxon>Actinomycetes</taxon>
        <taxon>Mycobacteriales</taxon>
        <taxon>Mycobacteriaceae</taxon>
        <taxon>Mycobacterium</taxon>
        <taxon>Mycobacterium simiae complex</taxon>
    </lineage>
</organism>
<dbReference type="Gene3D" id="1.10.10.60">
    <property type="entry name" value="Homeodomain-like"/>
    <property type="match status" value="1"/>
</dbReference>
<proteinExistence type="predicted"/>
<dbReference type="PROSITE" id="PS50977">
    <property type="entry name" value="HTH_TETR_2"/>
    <property type="match status" value="1"/>
</dbReference>
<name>A0A1X1ZFA3_9MYCO</name>
<protein>
    <recommendedName>
        <fullName evidence="6">HTH tetR-type domain-containing protein</fullName>
    </recommendedName>
</protein>
<evidence type="ECO:0000313" key="7">
    <source>
        <dbReference type="EMBL" id="ORW21975.1"/>
    </source>
</evidence>
<dbReference type="InterPro" id="IPR050109">
    <property type="entry name" value="HTH-type_TetR-like_transc_reg"/>
</dbReference>
<evidence type="ECO:0000256" key="4">
    <source>
        <dbReference type="PROSITE-ProRule" id="PRU00335"/>
    </source>
</evidence>
<keyword evidence="3" id="KW-0804">Transcription</keyword>
<dbReference type="GO" id="GO:0003700">
    <property type="term" value="F:DNA-binding transcription factor activity"/>
    <property type="evidence" value="ECO:0007669"/>
    <property type="project" value="TreeGrafter"/>
</dbReference>
<dbReference type="OrthoDB" id="9179041at2"/>
<dbReference type="InterPro" id="IPR001647">
    <property type="entry name" value="HTH_TetR"/>
</dbReference>
<dbReference type="InterPro" id="IPR009057">
    <property type="entry name" value="Homeodomain-like_sf"/>
</dbReference>
<feature type="domain" description="HTH tetR-type" evidence="6">
    <location>
        <begin position="9"/>
        <end position="69"/>
    </location>
</feature>
<dbReference type="STRING" id="153971.AWC19_13570"/>
<evidence type="ECO:0000259" key="6">
    <source>
        <dbReference type="PROSITE" id="PS50977"/>
    </source>
</evidence>
<dbReference type="AlphaFoldDB" id="A0A1X1ZFA3"/>
<dbReference type="PANTHER" id="PTHR30055">
    <property type="entry name" value="HTH-TYPE TRANSCRIPTIONAL REGULATOR RUTR"/>
    <property type="match status" value="1"/>
</dbReference>
<keyword evidence="2 4" id="KW-0238">DNA-binding</keyword>
<evidence type="ECO:0000256" key="1">
    <source>
        <dbReference type="ARBA" id="ARBA00023015"/>
    </source>
</evidence>
<dbReference type="EMBL" id="LQPJ01000116">
    <property type="protein sequence ID" value="ORW21975.1"/>
    <property type="molecule type" value="Genomic_DNA"/>
</dbReference>
<evidence type="ECO:0000256" key="3">
    <source>
        <dbReference type="ARBA" id="ARBA00023163"/>
    </source>
</evidence>
<feature type="DNA-binding region" description="H-T-H motif" evidence="4">
    <location>
        <begin position="32"/>
        <end position="51"/>
    </location>
</feature>
<reference evidence="7 8" key="1">
    <citation type="submission" date="2016-01" db="EMBL/GenBank/DDBJ databases">
        <title>The new phylogeny of the genus Mycobacterium.</title>
        <authorList>
            <person name="Tarcisio F."/>
            <person name="Conor M."/>
            <person name="Antonella G."/>
            <person name="Elisabetta G."/>
            <person name="Giulia F.S."/>
            <person name="Sara T."/>
            <person name="Anna F."/>
            <person name="Clotilde B."/>
            <person name="Roberto B."/>
            <person name="Veronica D.S."/>
            <person name="Fabio R."/>
            <person name="Monica P."/>
            <person name="Olivier J."/>
            <person name="Enrico T."/>
            <person name="Nicola S."/>
        </authorList>
    </citation>
    <scope>NUCLEOTIDE SEQUENCE [LARGE SCALE GENOMIC DNA]</scope>
    <source>
        <strain evidence="7 8">DSM 44572</strain>
    </source>
</reference>
<gene>
    <name evidence="7" type="ORF">AWC19_13570</name>
</gene>
<evidence type="ECO:0000256" key="5">
    <source>
        <dbReference type="SAM" id="MobiDB-lite"/>
    </source>
</evidence>
<dbReference type="Pfam" id="PF00440">
    <property type="entry name" value="TetR_N"/>
    <property type="match status" value="1"/>
</dbReference>
<evidence type="ECO:0000256" key="2">
    <source>
        <dbReference type="ARBA" id="ARBA00023125"/>
    </source>
</evidence>
<dbReference type="Gene3D" id="1.10.357.10">
    <property type="entry name" value="Tetracycline Repressor, domain 2"/>
    <property type="match status" value="1"/>
</dbReference>
<comment type="caution">
    <text evidence="7">The sequence shown here is derived from an EMBL/GenBank/DDBJ whole genome shotgun (WGS) entry which is preliminary data.</text>
</comment>
<dbReference type="Proteomes" id="UP000193529">
    <property type="component" value="Unassembled WGS sequence"/>
</dbReference>
<dbReference type="PANTHER" id="PTHR30055:SF234">
    <property type="entry name" value="HTH-TYPE TRANSCRIPTIONAL REGULATOR BETI"/>
    <property type="match status" value="1"/>
</dbReference>
<feature type="region of interest" description="Disordered" evidence="5">
    <location>
        <begin position="196"/>
        <end position="233"/>
    </location>
</feature>
<sequence length="233" mass="25856">MDKSDESQLPRRQQLLGIAGQMFSRQGFAGTGVDEIGEAAGITGPALYRHFANKQAILDALIVEGMQRLLKSIQGIALSEAEASKWLDQLIEVRLDFAFGPDRYAFVVRRNEQDKISKTALRKLAAMEEIYWADWLRVMAALRPSVPTTILRRAIYAVHVFMGYLALEEDLDDIGDVRAHIAAMVRAALFADPVETHPATADQPARKQPPRRTAPSKNARSAVSRSGRSGRKE</sequence>
<dbReference type="RefSeq" id="WP_085079517.1">
    <property type="nucleotide sequence ID" value="NZ_JACKRZ010000258.1"/>
</dbReference>
<dbReference type="PRINTS" id="PR00455">
    <property type="entry name" value="HTHTETR"/>
</dbReference>
<dbReference type="SUPFAM" id="SSF46689">
    <property type="entry name" value="Homeodomain-like"/>
    <property type="match status" value="1"/>
</dbReference>
<keyword evidence="1" id="KW-0805">Transcription regulation</keyword>